<organism evidence="1">
    <name type="scientific">marine sediment metagenome</name>
    <dbReference type="NCBI Taxonomy" id="412755"/>
    <lineage>
        <taxon>unclassified sequences</taxon>
        <taxon>metagenomes</taxon>
        <taxon>ecological metagenomes</taxon>
    </lineage>
</organism>
<gene>
    <name evidence="1" type="ORF">LCGC14_0797750</name>
</gene>
<comment type="caution">
    <text evidence="1">The sequence shown here is derived from an EMBL/GenBank/DDBJ whole genome shotgun (WGS) entry which is preliminary data.</text>
</comment>
<sequence length="124" mass="14355">MNGLVDISIVRKIWRDITRIRCYPSEKSNMFFCEVHHHTKEGSTLDGFSTHEVYFTKNSRGWIGINDLGERDTKQFGILEPTVAVNWGNKKGYCKLTERILDNGDERIKVVCGHEPTLAEWLKK</sequence>
<dbReference type="EMBL" id="LAZR01002134">
    <property type="protein sequence ID" value="KKN34014.1"/>
    <property type="molecule type" value="Genomic_DNA"/>
</dbReference>
<reference evidence="1" key="1">
    <citation type="journal article" date="2015" name="Nature">
        <title>Complex archaea that bridge the gap between prokaryotes and eukaryotes.</title>
        <authorList>
            <person name="Spang A."/>
            <person name="Saw J.H."/>
            <person name="Jorgensen S.L."/>
            <person name="Zaremba-Niedzwiedzka K."/>
            <person name="Martijn J."/>
            <person name="Lind A.E."/>
            <person name="van Eijk R."/>
            <person name="Schleper C."/>
            <person name="Guy L."/>
            <person name="Ettema T.J."/>
        </authorList>
    </citation>
    <scope>NUCLEOTIDE SEQUENCE</scope>
</reference>
<protein>
    <submittedName>
        <fullName evidence="1">Uncharacterized protein</fullName>
    </submittedName>
</protein>
<evidence type="ECO:0000313" key="1">
    <source>
        <dbReference type="EMBL" id="KKN34014.1"/>
    </source>
</evidence>
<name>A0A0F9PUZ1_9ZZZZ</name>
<accession>A0A0F9PUZ1</accession>
<proteinExistence type="predicted"/>
<dbReference type="AlphaFoldDB" id="A0A0F9PUZ1"/>